<dbReference type="EMBL" id="LWMS01000010">
    <property type="protein sequence ID" value="PWL08661.1"/>
    <property type="molecule type" value="Genomic_DNA"/>
</dbReference>
<feature type="transmembrane region" description="Helical" evidence="1">
    <location>
        <begin position="12"/>
        <end position="30"/>
    </location>
</feature>
<keyword evidence="1" id="KW-0472">Membrane</keyword>
<organism evidence="2 3">
    <name type="scientific">Methanosphaera cuniculi</name>
    <dbReference type="NCBI Taxonomy" id="1077256"/>
    <lineage>
        <taxon>Archaea</taxon>
        <taxon>Methanobacteriati</taxon>
        <taxon>Methanobacteriota</taxon>
        <taxon>Methanomada group</taxon>
        <taxon>Methanobacteria</taxon>
        <taxon>Methanobacteriales</taxon>
        <taxon>Methanobacteriaceae</taxon>
        <taxon>Methanosphaera</taxon>
    </lineage>
</organism>
<name>A0A2V2BVG9_9EURY</name>
<proteinExistence type="predicted"/>
<gene>
    <name evidence="2" type="ORF">MSCUN_03740</name>
</gene>
<dbReference type="RefSeq" id="WP_275542272.1">
    <property type="nucleotide sequence ID" value="NZ_CAUHCB010000001.1"/>
</dbReference>
<evidence type="ECO:0000313" key="3">
    <source>
        <dbReference type="Proteomes" id="UP000246004"/>
    </source>
</evidence>
<dbReference type="Proteomes" id="UP000246004">
    <property type="component" value="Unassembled WGS sequence"/>
</dbReference>
<evidence type="ECO:0000256" key="1">
    <source>
        <dbReference type="SAM" id="Phobius"/>
    </source>
</evidence>
<reference evidence="2 3" key="1">
    <citation type="submission" date="2016-04" db="EMBL/GenBank/DDBJ databases">
        <title>Genome sequence of Methanosphaera cuniculi DSM 4103.</title>
        <authorList>
            <person name="Poehlein A."/>
            <person name="Seedorf H."/>
            <person name="Daniel R."/>
        </authorList>
    </citation>
    <scope>NUCLEOTIDE SEQUENCE [LARGE SCALE GENOMIC DNA]</scope>
    <source>
        <strain evidence="2 3">DSM 4103</strain>
    </source>
</reference>
<comment type="caution">
    <text evidence="2">The sequence shown here is derived from an EMBL/GenBank/DDBJ whole genome shotgun (WGS) entry which is preliminary data.</text>
</comment>
<keyword evidence="1" id="KW-1133">Transmembrane helix</keyword>
<sequence>MNKIIKKIGKTILDICMLPIMALLLIYLHIYETHPIYQVKQRT</sequence>
<keyword evidence="1" id="KW-0812">Transmembrane</keyword>
<accession>A0A2V2BVG9</accession>
<evidence type="ECO:0000313" key="2">
    <source>
        <dbReference type="EMBL" id="PWL08661.1"/>
    </source>
</evidence>
<dbReference type="AlphaFoldDB" id="A0A2V2BVG9"/>
<protein>
    <submittedName>
        <fullName evidence="2">Uncharacterized protein</fullName>
    </submittedName>
</protein>